<evidence type="ECO:0000256" key="2">
    <source>
        <dbReference type="ARBA" id="ARBA00022692"/>
    </source>
</evidence>
<dbReference type="Pfam" id="PF20684">
    <property type="entry name" value="Fung_rhodopsin"/>
    <property type="match status" value="1"/>
</dbReference>
<protein>
    <recommendedName>
        <fullName evidence="7">Rhodopsin domain-containing protein</fullName>
    </recommendedName>
</protein>
<evidence type="ECO:0000256" key="4">
    <source>
        <dbReference type="ARBA" id="ARBA00023136"/>
    </source>
</evidence>
<dbReference type="EMBL" id="JAANBB010000003">
    <property type="protein sequence ID" value="KAF7557802.1"/>
    <property type="molecule type" value="Genomic_DNA"/>
</dbReference>
<feature type="domain" description="Rhodopsin" evidence="7">
    <location>
        <begin position="1"/>
        <end position="81"/>
    </location>
</feature>
<comment type="similarity">
    <text evidence="5">Belongs to the SAT4 family.</text>
</comment>
<keyword evidence="4 6" id="KW-0472">Membrane</keyword>
<evidence type="ECO:0000256" key="3">
    <source>
        <dbReference type="ARBA" id="ARBA00022989"/>
    </source>
</evidence>
<dbReference type="PANTHER" id="PTHR33048">
    <property type="entry name" value="PTH11-LIKE INTEGRAL MEMBRANE PROTEIN (AFU_ORTHOLOGUE AFUA_5G11245)"/>
    <property type="match status" value="1"/>
</dbReference>
<comment type="caution">
    <text evidence="8">The sequence shown here is derived from an EMBL/GenBank/DDBJ whole genome shotgun (WGS) entry which is preliminary data.</text>
</comment>
<evidence type="ECO:0000259" key="7">
    <source>
        <dbReference type="Pfam" id="PF20684"/>
    </source>
</evidence>
<dbReference type="InterPro" id="IPR049326">
    <property type="entry name" value="Rhodopsin_dom_fungi"/>
</dbReference>
<proteinExistence type="inferred from homology"/>
<dbReference type="OrthoDB" id="3897607at2759"/>
<keyword evidence="3 6" id="KW-1133">Transmembrane helix</keyword>
<evidence type="ECO:0000313" key="9">
    <source>
        <dbReference type="Proteomes" id="UP000722485"/>
    </source>
</evidence>
<accession>A0A9P5HGY2</accession>
<dbReference type="AlphaFoldDB" id="A0A9P5HGY2"/>
<reference evidence="8" key="1">
    <citation type="submission" date="2020-03" db="EMBL/GenBank/DDBJ databases">
        <title>Draft Genome Sequence of Cylindrodendrum hubeiense.</title>
        <authorList>
            <person name="Buettner E."/>
            <person name="Kellner H."/>
        </authorList>
    </citation>
    <scope>NUCLEOTIDE SEQUENCE</scope>
    <source>
        <strain evidence="8">IHI 201604</strain>
    </source>
</reference>
<dbReference type="PANTHER" id="PTHR33048:SF96">
    <property type="entry name" value="INTEGRAL MEMBRANE PROTEIN"/>
    <property type="match status" value="1"/>
</dbReference>
<organism evidence="8 9">
    <name type="scientific">Cylindrodendrum hubeiense</name>
    <dbReference type="NCBI Taxonomy" id="595255"/>
    <lineage>
        <taxon>Eukaryota</taxon>
        <taxon>Fungi</taxon>
        <taxon>Dikarya</taxon>
        <taxon>Ascomycota</taxon>
        <taxon>Pezizomycotina</taxon>
        <taxon>Sordariomycetes</taxon>
        <taxon>Hypocreomycetidae</taxon>
        <taxon>Hypocreales</taxon>
        <taxon>Nectriaceae</taxon>
        <taxon>Cylindrodendrum</taxon>
    </lineage>
</organism>
<feature type="transmembrane region" description="Helical" evidence="6">
    <location>
        <begin position="21"/>
        <end position="39"/>
    </location>
</feature>
<keyword evidence="9" id="KW-1185">Reference proteome</keyword>
<evidence type="ECO:0000313" key="8">
    <source>
        <dbReference type="EMBL" id="KAF7557802.1"/>
    </source>
</evidence>
<evidence type="ECO:0000256" key="5">
    <source>
        <dbReference type="ARBA" id="ARBA00038359"/>
    </source>
</evidence>
<dbReference type="Proteomes" id="UP000722485">
    <property type="component" value="Unassembled WGS sequence"/>
</dbReference>
<evidence type="ECO:0000256" key="6">
    <source>
        <dbReference type="SAM" id="Phobius"/>
    </source>
</evidence>
<feature type="transmembrane region" description="Helical" evidence="6">
    <location>
        <begin position="51"/>
        <end position="73"/>
    </location>
</feature>
<gene>
    <name evidence="8" type="ORF">G7Z17_g402</name>
</gene>
<evidence type="ECO:0000256" key="1">
    <source>
        <dbReference type="ARBA" id="ARBA00004141"/>
    </source>
</evidence>
<comment type="subcellular location">
    <subcellularLocation>
        <location evidence="1">Membrane</location>
        <topology evidence="1">Multi-pass membrane protein</topology>
    </subcellularLocation>
</comment>
<keyword evidence="2 6" id="KW-0812">Transmembrane</keyword>
<dbReference type="GO" id="GO:0016020">
    <property type="term" value="C:membrane"/>
    <property type="evidence" value="ECO:0007669"/>
    <property type="project" value="UniProtKB-SubCell"/>
</dbReference>
<sequence>MPAFILWHLQLRRKLKMLCSGIMGLGVLASIATIIRMPYVPGYAAETDKLYKIGFVILWTVVELGLGILAGSLPSLRKFFKSLAKDKSSGDKTSFGTDLVTIGAIRQNRAERGPITANNESEGYLIADLNYPGDHVLLLLLKPQ</sequence>
<name>A0A9P5HGY2_9HYPO</name>
<dbReference type="InterPro" id="IPR052337">
    <property type="entry name" value="SAT4-like"/>
</dbReference>